<accession>A0A0L0HSZ5</accession>
<feature type="region of interest" description="Disordered" evidence="1">
    <location>
        <begin position="719"/>
        <end position="748"/>
    </location>
</feature>
<feature type="compositionally biased region" description="Basic and acidic residues" evidence="1">
    <location>
        <begin position="894"/>
        <end position="913"/>
    </location>
</feature>
<dbReference type="GO" id="GO:0006397">
    <property type="term" value="P:mRNA processing"/>
    <property type="evidence" value="ECO:0007669"/>
    <property type="project" value="InterPro"/>
</dbReference>
<evidence type="ECO:0000259" key="2">
    <source>
        <dbReference type="PROSITE" id="PS50174"/>
    </source>
</evidence>
<feature type="compositionally biased region" description="Acidic residues" evidence="1">
    <location>
        <begin position="719"/>
        <end position="730"/>
    </location>
</feature>
<dbReference type="GO" id="GO:0005634">
    <property type="term" value="C:nucleus"/>
    <property type="evidence" value="ECO:0007669"/>
    <property type="project" value="TreeGrafter"/>
</dbReference>
<dbReference type="EMBL" id="KQ257451">
    <property type="protein sequence ID" value="KND04025.1"/>
    <property type="molecule type" value="Genomic_DNA"/>
</dbReference>
<feature type="domain" description="G-patch" evidence="2">
    <location>
        <begin position="174"/>
        <end position="194"/>
    </location>
</feature>
<feature type="compositionally biased region" description="Polar residues" evidence="1">
    <location>
        <begin position="966"/>
        <end position="983"/>
    </location>
</feature>
<evidence type="ECO:0000313" key="4">
    <source>
        <dbReference type="Proteomes" id="UP000053201"/>
    </source>
</evidence>
<dbReference type="OrthoDB" id="20507at2759"/>
<protein>
    <recommendedName>
        <fullName evidence="2">G-patch domain-containing protein</fullName>
    </recommendedName>
</protein>
<proteinExistence type="predicted"/>
<dbReference type="InterPro" id="IPR011666">
    <property type="entry name" value="DUF1604"/>
</dbReference>
<dbReference type="PANTHER" id="PTHR13384:SF19">
    <property type="entry name" value="G PATCH DOMAIN-CONTAINING PROTEIN 1"/>
    <property type="match status" value="1"/>
</dbReference>
<feature type="compositionally biased region" description="Basic and acidic residues" evidence="1">
    <location>
        <begin position="556"/>
        <end position="567"/>
    </location>
</feature>
<dbReference type="RefSeq" id="XP_016612064.1">
    <property type="nucleotide sequence ID" value="XM_016749790.1"/>
</dbReference>
<dbReference type="GO" id="GO:0003723">
    <property type="term" value="F:RNA binding"/>
    <property type="evidence" value="ECO:0007669"/>
    <property type="project" value="TreeGrafter"/>
</dbReference>
<feature type="compositionally biased region" description="Polar residues" evidence="1">
    <location>
        <begin position="787"/>
        <end position="802"/>
    </location>
</feature>
<evidence type="ECO:0000256" key="1">
    <source>
        <dbReference type="SAM" id="MobiDB-lite"/>
    </source>
</evidence>
<organism evidence="3 4">
    <name type="scientific">Spizellomyces punctatus (strain DAOM BR117)</name>
    <dbReference type="NCBI Taxonomy" id="645134"/>
    <lineage>
        <taxon>Eukaryota</taxon>
        <taxon>Fungi</taxon>
        <taxon>Fungi incertae sedis</taxon>
        <taxon>Chytridiomycota</taxon>
        <taxon>Chytridiomycota incertae sedis</taxon>
        <taxon>Chytridiomycetes</taxon>
        <taxon>Spizellomycetales</taxon>
        <taxon>Spizellomycetaceae</taxon>
        <taxon>Spizellomyces</taxon>
    </lineage>
</organism>
<feature type="region of interest" description="Disordered" evidence="1">
    <location>
        <begin position="764"/>
        <end position="1032"/>
    </location>
</feature>
<dbReference type="GeneID" id="27685132"/>
<dbReference type="STRING" id="645134.A0A0L0HSZ5"/>
<dbReference type="InParanoid" id="A0A0L0HSZ5"/>
<sequence length="1032" mass="115130">MTSRSGGRYGDRYIGEEERERRPGNASFVTFGTEQPLDASEVRAKDRNKYLPVHLQEPRDEKGRKRFHGAFTGGFSAGYFNTVGTKEGWTPSQFVSSRSSRSALNTAKPEDYMDDEDLAEMSGRIAATEEYDIIGGTERELARKRAAVSTMEKEQNVLGQLPGRLVEDLIGPPKDPIGIKLLRQMGWREGHGVGPRAKRKRKTEEDDIYAAEHAFAPKDIAVDILKPKTDTFGLGFDPFHNAPEFAGRKTVPGAQALSEGPEKKKPKSAGRAGFGVGVFEDEEEDLDVYGSGMTNYDMIIDDDDDEMHRLGQKLGRSASKRSMALATSPSAPIVQAGLCSDGRLPIVGFLLANNTLPEPTWYPPPILPTDFIPRHTFQPNTPSASLRQPQHPTVDQFTHASRQGRQTELTADQRRDILGEEALSGPQRSVFSYLPIKEQDRLQAFIEKATKARDALIPKEPKEAKPSTLGPEVEKDTALAALKGFMPFGNDIAKQQRYRRFLEYKAGLTTDAPLPPQHLSKQDVAHELLEFSKAALIFKPLSSMMAARFTSSSVETEERKPESKDVSNEAARMKMYGRLTRTRTEWRPDKLLCKRFNVADPYASKTKKQKQDEDEDDRFRSTARLQQDKLLEKEVLNPRAMDNLMAERDRLVNEGKLGGSAVNGIAGITQEPVTEMLTREAVPGQVFVPTSAPTKQEDEGIAAEYERPPMDIFKAIFADSEDEDEDDDSGSDTRDPKLNEVLPPVEVPKQASAVHVSISVPADTVSAKLPPPTFRPLFRRKEDRGKTISQTRGGVGSDTVSGATIPEDPSTTEGESLPVDKSSRGMALARSTSEVERKVAKSNLSKSPSSEMMVVEKAAEDMPIEPDPERQTSFGRPALSEKQSGDISLDNDQEEKSRSHDSDEIDDGRQEKVKRAKKERKKKRGSKSSRKREREGRERHKRKYRDTTSEEEEEEVWVEKKVQTIPVENSFSSSTRNWSQSTDAVDARRRSNMAEPTQIEKSADNEKDGAVKRFHEEESSRKRARASAADFM</sequence>
<dbReference type="eggNOG" id="KOG2138">
    <property type="taxonomic scope" value="Eukaryota"/>
</dbReference>
<dbReference type="Pfam" id="PF07713">
    <property type="entry name" value="DUF1604"/>
    <property type="match status" value="1"/>
</dbReference>
<dbReference type="InterPro" id="IPR000467">
    <property type="entry name" value="G_patch_dom"/>
</dbReference>
<dbReference type="PROSITE" id="PS50174">
    <property type="entry name" value="G_PATCH"/>
    <property type="match status" value="1"/>
</dbReference>
<dbReference type="VEuPathDB" id="FungiDB:SPPG_01472"/>
<dbReference type="Pfam" id="PF26093">
    <property type="entry name" value="HTH_TGH"/>
    <property type="match status" value="1"/>
</dbReference>
<gene>
    <name evidence="3" type="ORF">SPPG_01472</name>
</gene>
<keyword evidence="4" id="KW-1185">Reference proteome</keyword>
<reference evidence="3 4" key="1">
    <citation type="submission" date="2009-08" db="EMBL/GenBank/DDBJ databases">
        <title>The Genome Sequence of Spizellomyces punctatus strain DAOM BR117.</title>
        <authorList>
            <consortium name="The Broad Institute Genome Sequencing Platform"/>
            <person name="Russ C."/>
            <person name="Cuomo C."/>
            <person name="Shea T."/>
            <person name="Young S.K."/>
            <person name="Zeng Q."/>
            <person name="Koehrsen M."/>
            <person name="Haas B."/>
            <person name="Borodovsky M."/>
            <person name="Guigo R."/>
            <person name="Alvarado L."/>
            <person name="Berlin A."/>
            <person name="Bochicchio J."/>
            <person name="Borenstein D."/>
            <person name="Chapman S."/>
            <person name="Chen Z."/>
            <person name="Engels R."/>
            <person name="Freedman E."/>
            <person name="Gellesch M."/>
            <person name="Goldberg J."/>
            <person name="Griggs A."/>
            <person name="Gujja S."/>
            <person name="Heiman D."/>
            <person name="Hepburn T."/>
            <person name="Howarth C."/>
            <person name="Jen D."/>
            <person name="Larson L."/>
            <person name="Lewis B."/>
            <person name="Mehta T."/>
            <person name="Park D."/>
            <person name="Pearson M."/>
            <person name="Roberts A."/>
            <person name="Saif S."/>
            <person name="Shenoy N."/>
            <person name="Sisk P."/>
            <person name="Stolte C."/>
            <person name="Sykes S."/>
            <person name="Thomson T."/>
            <person name="Walk T."/>
            <person name="White J."/>
            <person name="Yandava C."/>
            <person name="Burger G."/>
            <person name="Gray M.W."/>
            <person name="Holland P.W.H."/>
            <person name="King N."/>
            <person name="Lang F.B.F."/>
            <person name="Roger A.J."/>
            <person name="Ruiz-Trillo I."/>
            <person name="Lander E."/>
            <person name="Nusbaum C."/>
        </authorList>
    </citation>
    <scope>NUCLEOTIDE SEQUENCE [LARGE SCALE GENOMIC DNA]</scope>
    <source>
        <strain evidence="3 4">DAOM BR117</strain>
    </source>
</reference>
<evidence type="ECO:0000313" key="3">
    <source>
        <dbReference type="EMBL" id="KND04025.1"/>
    </source>
</evidence>
<dbReference type="PANTHER" id="PTHR13384">
    <property type="entry name" value="G PATCH DOMAIN-CONTAINING PROTEIN 1"/>
    <property type="match status" value="1"/>
</dbReference>
<feature type="region of interest" description="Disordered" evidence="1">
    <location>
        <begin position="1"/>
        <end position="45"/>
    </location>
</feature>
<dbReference type="FunCoup" id="A0A0L0HSZ5">
    <property type="interactions" value="172"/>
</dbReference>
<feature type="compositionally biased region" description="Basic and acidic residues" evidence="1">
    <location>
        <begin position="1001"/>
        <end position="1021"/>
    </location>
</feature>
<feature type="region of interest" description="Disordered" evidence="1">
    <location>
        <begin position="550"/>
        <end position="570"/>
    </location>
</feature>
<dbReference type="AlphaFoldDB" id="A0A0L0HSZ5"/>
<name>A0A0L0HSZ5_SPIPD</name>
<dbReference type="Proteomes" id="UP000053201">
    <property type="component" value="Unassembled WGS sequence"/>
</dbReference>
<feature type="compositionally biased region" description="Basic and acidic residues" evidence="1">
    <location>
        <begin position="9"/>
        <end position="23"/>
    </location>
</feature>
<dbReference type="OMA" id="QLWQQHA"/>
<dbReference type="Pfam" id="PF01585">
    <property type="entry name" value="G-patch"/>
    <property type="match status" value="1"/>
</dbReference>
<feature type="compositionally biased region" description="Basic residues" evidence="1">
    <location>
        <begin position="914"/>
        <end position="931"/>
    </location>
</feature>